<gene>
    <name evidence="9" type="ORF">DI564_06265</name>
</gene>
<keyword evidence="6 7" id="KW-0408">Iron</keyword>
<feature type="signal peptide" evidence="7">
    <location>
        <begin position="1"/>
        <end position="22"/>
    </location>
</feature>
<organism evidence="9 10">
    <name type="scientific">Rhodanobacter denitrificans</name>
    <dbReference type="NCBI Taxonomy" id="666685"/>
    <lineage>
        <taxon>Bacteria</taxon>
        <taxon>Pseudomonadati</taxon>
        <taxon>Pseudomonadota</taxon>
        <taxon>Gammaproteobacteria</taxon>
        <taxon>Lysobacterales</taxon>
        <taxon>Rhodanobacteraceae</taxon>
        <taxon>Rhodanobacter</taxon>
    </lineage>
</organism>
<keyword evidence="4 7" id="KW-0732">Signal</keyword>
<dbReference type="EMBL" id="QFPO01000004">
    <property type="protein sequence ID" value="PZQ17405.1"/>
    <property type="molecule type" value="Genomic_DNA"/>
</dbReference>
<comment type="similarity">
    <text evidence="1 7">Belongs to the CcmH/CycL/Ccl2/NrfF family.</text>
</comment>
<dbReference type="InterPro" id="IPR038297">
    <property type="entry name" value="CcmH/CycL/NrfF/Ccl2_sf"/>
</dbReference>
<dbReference type="PANTHER" id="PTHR47870">
    <property type="entry name" value="CYTOCHROME C-TYPE BIOGENESIS PROTEIN CCMH"/>
    <property type="match status" value="1"/>
</dbReference>
<dbReference type="CDD" id="cd16378">
    <property type="entry name" value="CcmH_N"/>
    <property type="match status" value="1"/>
</dbReference>
<dbReference type="GO" id="GO:0017004">
    <property type="term" value="P:cytochrome complex assembly"/>
    <property type="evidence" value="ECO:0007669"/>
    <property type="project" value="UniProtKB-KW"/>
</dbReference>
<protein>
    <recommendedName>
        <fullName evidence="7">Cytochrome c-type biogenesis protein</fullName>
    </recommendedName>
</protein>
<dbReference type="InterPro" id="IPR051263">
    <property type="entry name" value="C-type_cytochrome_biogenesis"/>
</dbReference>
<feature type="domain" description="CcmH/CycL/Ccl2/NrfF N-terminal" evidence="8">
    <location>
        <begin position="11"/>
        <end position="133"/>
    </location>
</feature>
<sequence length="147" mass="16392">MTARLRPLVLAALLALAPLAHAIDPLPFADVAQEQRFQHLTRQLRCLVCQNENLADSNAPLAQDLRQQVFEQMQAGKSDEEIKRWLTDRYSDFVLYDPPLRGGTLVLWFGPAVVLAIGLFAVVAIVRRRSRALGASISTRPSDGDDW</sequence>
<dbReference type="Pfam" id="PF03918">
    <property type="entry name" value="CcmH"/>
    <property type="match status" value="1"/>
</dbReference>
<evidence type="ECO:0000256" key="5">
    <source>
        <dbReference type="ARBA" id="ARBA00022748"/>
    </source>
</evidence>
<keyword evidence="7" id="KW-1133">Transmembrane helix</keyword>
<evidence type="ECO:0000256" key="1">
    <source>
        <dbReference type="ARBA" id="ARBA00010342"/>
    </source>
</evidence>
<evidence type="ECO:0000256" key="3">
    <source>
        <dbReference type="ARBA" id="ARBA00022723"/>
    </source>
</evidence>
<dbReference type="Gene3D" id="1.10.8.640">
    <property type="entry name" value="Cytochrome C biogenesis protein"/>
    <property type="match status" value="1"/>
</dbReference>
<evidence type="ECO:0000256" key="2">
    <source>
        <dbReference type="ARBA" id="ARBA00022617"/>
    </source>
</evidence>
<keyword evidence="7" id="KW-0472">Membrane</keyword>
<accession>A0A2W5KRL3</accession>
<comment type="function">
    <text evidence="7">Possible subunit of a heme lyase.</text>
</comment>
<evidence type="ECO:0000256" key="4">
    <source>
        <dbReference type="ARBA" id="ARBA00022729"/>
    </source>
</evidence>
<evidence type="ECO:0000313" key="9">
    <source>
        <dbReference type="EMBL" id="PZQ17405.1"/>
    </source>
</evidence>
<evidence type="ECO:0000259" key="8">
    <source>
        <dbReference type="Pfam" id="PF03918"/>
    </source>
</evidence>
<evidence type="ECO:0000256" key="6">
    <source>
        <dbReference type="ARBA" id="ARBA00023004"/>
    </source>
</evidence>
<dbReference type="GO" id="GO:0046872">
    <property type="term" value="F:metal ion binding"/>
    <property type="evidence" value="ECO:0007669"/>
    <property type="project" value="UniProtKB-KW"/>
</dbReference>
<reference evidence="9 10" key="1">
    <citation type="submission" date="2017-08" db="EMBL/GenBank/DDBJ databases">
        <title>Infants hospitalized years apart are colonized by the same room-sourced microbial strains.</title>
        <authorList>
            <person name="Brooks B."/>
            <person name="Olm M.R."/>
            <person name="Firek B.A."/>
            <person name="Baker R."/>
            <person name="Thomas B.C."/>
            <person name="Morowitz M.J."/>
            <person name="Banfield J.F."/>
        </authorList>
    </citation>
    <scope>NUCLEOTIDE SEQUENCE [LARGE SCALE GENOMIC DNA]</scope>
    <source>
        <strain evidence="9">S2_005_003_R2_42</strain>
    </source>
</reference>
<feature type="transmembrane region" description="Helical" evidence="7">
    <location>
        <begin position="105"/>
        <end position="126"/>
    </location>
</feature>
<feature type="chain" id="PRO_5015796369" description="Cytochrome c-type biogenesis protein" evidence="7">
    <location>
        <begin position="23"/>
        <end position="147"/>
    </location>
</feature>
<keyword evidence="7" id="KW-0812">Transmembrane</keyword>
<name>A0A2W5KRL3_9GAMM</name>
<proteinExistence type="inferred from homology"/>
<keyword evidence="3 7" id="KW-0479">Metal-binding</keyword>
<evidence type="ECO:0000256" key="7">
    <source>
        <dbReference type="RuleBase" id="RU364112"/>
    </source>
</evidence>
<dbReference type="PANTHER" id="PTHR47870:SF1">
    <property type="entry name" value="CYTOCHROME C-TYPE BIOGENESIS PROTEIN CCMH"/>
    <property type="match status" value="1"/>
</dbReference>
<dbReference type="InterPro" id="IPR005616">
    <property type="entry name" value="CcmH/CycL/Ccl2/NrfF_N"/>
</dbReference>
<dbReference type="GO" id="GO:0005886">
    <property type="term" value="C:plasma membrane"/>
    <property type="evidence" value="ECO:0007669"/>
    <property type="project" value="TreeGrafter"/>
</dbReference>
<keyword evidence="2 7" id="KW-0349">Heme</keyword>
<dbReference type="AlphaFoldDB" id="A0A2W5KRL3"/>
<keyword evidence="5" id="KW-0201">Cytochrome c-type biogenesis</keyword>
<dbReference type="Proteomes" id="UP000249046">
    <property type="component" value="Unassembled WGS sequence"/>
</dbReference>
<evidence type="ECO:0000313" key="10">
    <source>
        <dbReference type="Proteomes" id="UP000249046"/>
    </source>
</evidence>
<dbReference type="FunFam" id="1.10.8.640:FF:000001">
    <property type="entry name" value="Cytochrome c-type biogenesis protein"/>
    <property type="match status" value="1"/>
</dbReference>
<comment type="caution">
    <text evidence="9">The sequence shown here is derived from an EMBL/GenBank/DDBJ whole genome shotgun (WGS) entry which is preliminary data.</text>
</comment>